<name>A0A0F9JPM7_9ZZZZ</name>
<protein>
    <submittedName>
        <fullName evidence="1">Uncharacterized protein</fullName>
    </submittedName>
</protein>
<organism evidence="1">
    <name type="scientific">marine sediment metagenome</name>
    <dbReference type="NCBI Taxonomy" id="412755"/>
    <lineage>
        <taxon>unclassified sequences</taxon>
        <taxon>metagenomes</taxon>
        <taxon>ecological metagenomes</taxon>
    </lineage>
</organism>
<gene>
    <name evidence="1" type="ORF">LCGC14_1427280</name>
</gene>
<evidence type="ECO:0000313" key="1">
    <source>
        <dbReference type="EMBL" id="KKM71769.1"/>
    </source>
</evidence>
<dbReference type="EMBL" id="LAZR01009578">
    <property type="protein sequence ID" value="KKM71769.1"/>
    <property type="molecule type" value="Genomic_DNA"/>
</dbReference>
<reference evidence="1" key="1">
    <citation type="journal article" date="2015" name="Nature">
        <title>Complex archaea that bridge the gap between prokaryotes and eukaryotes.</title>
        <authorList>
            <person name="Spang A."/>
            <person name="Saw J.H."/>
            <person name="Jorgensen S.L."/>
            <person name="Zaremba-Niedzwiedzka K."/>
            <person name="Martijn J."/>
            <person name="Lind A.E."/>
            <person name="van Eijk R."/>
            <person name="Schleper C."/>
            <person name="Guy L."/>
            <person name="Ettema T.J."/>
        </authorList>
    </citation>
    <scope>NUCLEOTIDE SEQUENCE</scope>
</reference>
<sequence length="210" mass="25221">MVLQHLKHDAIIDWVSQDKIIKKICKERISVIRELEINREDLISHISKQLTKNLGSISQYALQNSVETAKKLRNHDKMIIINKKEREAEVKNSYGHIYGNIDLCVELKYSFPYKGNPLNGYHWDNKPFSLIFESKAYYELKYKQKSEILRQLNKYRNNFLCYPWKHFFLVGERLKLRNFKETIRTINEHGWEFINPVYNPKPKEMKSMKI</sequence>
<comment type="caution">
    <text evidence="1">The sequence shown here is derived from an EMBL/GenBank/DDBJ whole genome shotgun (WGS) entry which is preliminary data.</text>
</comment>
<proteinExistence type="predicted"/>
<accession>A0A0F9JPM7</accession>
<dbReference type="AlphaFoldDB" id="A0A0F9JPM7"/>